<gene>
    <name evidence="7" type="ORF">WA026_002304</name>
</gene>
<name>A0AAW1U0E7_9CUCU</name>
<keyword evidence="8" id="KW-1185">Reference proteome</keyword>
<evidence type="ECO:0000256" key="5">
    <source>
        <dbReference type="SAM" id="Coils"/>
    </source>
</evidence>
<feature type="compositionally biased region" description="Polar residues" evidence="6">
    <location>
        <begin position="159"/>
        <end position="175"/>
    </location>
</feature>
<keyword evidence="3 5" id="KW-0175">Coiled coil</keyword>
<dbReference type="Pfam" id="PF05276">
    <property type="entry name" value="SH3BP5"/>
    <property type="match status" value="1"/>
</dbReference>
<dbReference type="GO" id="GO:0035556">
    <property type="term" value="P:intracellular signal transduction"/>
    <property type="evidence" value="ECO:0007669"/>
    <property type="project" value="InterPro"/>
</dbReference>
<evidence type="ECO:0000256" key="1">
    <source>
        <dbReference type="ARBA" id="ARBA00007796"/>
    </source>
</evidence>
<comment type="similarity">
    <text evidence="1">Belongs to the SH3BP5 family.</text>
</comment>
<dbReference type="AlphaFoldDB" id="A0AAW1U0E7"/>
<reference evidence="7 8" key="1">
    <citation type="submission" date="2023-03" db="EMBL/GenBank/DDBJ databases">
        <title>Genome insight into feeding habits of ladybird beetles.</title>
        <authorList>
            <person name="Li H.-S."/>
            <person name="Huang Y.-H."/>
            <person name="Pang H."/>
        </authorList>
    </citation>
    <scope>NUCLEOTIDE SEQUENCE [LARGE SCALE GENOMIC DNA]</scope>
    <source>
        <strain evidence="7">SYSU_2023b</strain>
        <tissue evidence="7">Whole body</tissue>
    </source>
</reference>
<proteinExistence type="inferred from homology"/>
<dbReference type="GO" id="GO:0005085">
    <property type="term" value="F:guanyl-nucleotide exchange factor activity"/>
    <property type="evidence" value="ECO:0007669"/>
    <property type="project" value="UniProtKB-KW"/>
</dbReference>
<dbReference type="PANTHER" id="PTHR19423:SF8">
    <property type="entry name" value="SH3 DOMAIN-BINDING PROTEIN 5-LIKE"/>
    <property type="match status" value="1"/>
</dbReference>
<dbReference type="Proteomes" id="UP001431783">
    <property type="component" value="Unassembled WGS sequence"/>
</dbReference>
<evidence type="ECO:0000256" key="2">
    <source>
        <dbReference type="ARBA" id="ARBA00022658"/>
    </source>
</evidence>
<dbReference type="PANTHER" id="PTHR19423">
    <property type="entry name" value="SH3 DOMAIN-BINDING PROTEIN 5"/>
    <property type="match status" value="1"/>
</dbReference>
<feature type="region of interest" description="Disordered" evidence="6">
    <location>
        <begin position="104"/>
        <end position="175"/>
    </location>
</feature>
<evidence type="ECO:0000256" key="4">
    <source>
        <dbReference type="ARBA" id="ARBA00040366"/>
    </source>
</evidence>
<dbReference type="InterPro" id="IPR007940">
    <property type="entry name" value="SH3BP5"/>
</dbReference>
<comment type="caution">
    <text evidence="7">The sequence shown here is derived from an EMBL/GenBank/DDBJ whole genome shotgun (WGS) entry which is preliminary data.</text>
</comment>
<organism evidence="7 8">
    <name type="scientific">Henosepilachna vigintioctopunctata</name>
    <dbReference type="NCBI Taxonomy" id="420089"/>
    <lineage>
        <taxon>Eukaryota</taxon>
        <taxon>Metazoa</taxon>
        <taxon>Ecdysozoa</taxon>
        <taxon>Arthropoda</taxon>
        <taxon>Hexapoda</taxon>
        <taxon>Insecta</taxon>
        <taxon>Pterygota</taxon>
        <taxon>Neoptera</taxon>
        <taxon>Endopterygota</taxon>
        <taxon>Coleoptera</taxon>
        <taxon>Polyphaga</taxon>
        <taxon>Cucujiformia</taxon>
        <taxon>Coccinelloidea</taxon>
        <taxon>Coccinellidae</taxon>
        <taxon>Epilachninae</taxon>
        <taxon>Epilachnini</taxon>
        <taxon>Henosepilachna</taxon>
    </lineage>
</organism>
<dbReference type="EMBL" id="JARQZJ010000031">
    <property type="protein sequence ID" value="KAK9873951.1"/>
    <property type="molecule type" value="Genomic_DNA"/>
</dbReference>
<evidence type="ECO:0000313" key="8">
    <source>
        <dbReference type="Proteomes" id="UP001431783"/>
    </source>
</evidence>
<dbReference type="GO" id="GO:0005737">
    <property type="term" value="C:cytoplasm"/>
    <property type="evidence" value="ECO:0007669"/>
    <property type="project" value="TreeGrafter"/>
</dbReference>
<feature type="coiled-coil region" evidence="5">
    <location>
        <begin position="2"/>
        <end position="50"/>
    </location>
</feature>
<evidence type="ECO:0000256" key="6">
    <source>
        <dbReference type="SAM" id="MobiDB-lite"/>
    </source>
</evidence>
<sequence length="335" mass="36939">MKAYYNNLLEKQKARIQEYESQVAAVKLAYAEALRNLEQISDEIHSQRRKSSIHTQNYLAPIAKRISVDSNESLLDDAQEFVNGYGIVNQGLDGTSLSLHENMNNSSSTSPILAITPSENGKNPISSRTHSSEWIEISLDNSSPEDEVFPRRNADNGKPSLTKQMTLPNSSSDNEYSIKSKIKLDSKISNWISRSSASADDPSPNNVRRQSLENILGPTGEKVKGMFSQGMMLLNIGSLTERRNSEPKLGITEEKPKFSSKKIPSPLEKTMTYLTADDDTSDTESLSSIDMLNEDQISSLMLDKDIETVCEQLLGTPINEVVAGPFGASTSISNN</sequence>
<accession>A0AAW1U0E7</accession>
<protein>
    <recommendedName>
        <fullName evidence="4">SH3 domain-binding protein 5-like</fullName>
    </recommendedName>
</protein>
<evidence type="ECO:0000313" key="7">
    <source>
        <dbReference type="EMBL" id="KAK9873951.1"/>
    </source>
</evidence>
<dbReference type="GO" id="GO:0004860">
    <property type="term" value="F:protein kinase inhibitor activity"/>
    <property type="evidence" value="ECO:0007669"/>
    <property type="project" value="TreeGrafter"/>
</dbReference>
<feature type="compositionally biased region" description="Polar residues" evidence="6">
    <location>
        <begin position="104"/>
        <end position="129"/>
    </location>
</feature>
<evidence type="ECO:0000256" key="3">
    <source>
        <dbReference type="ARBA" id="ARBA00023054"/>
    </source>
</evidence>
<keyword evidence="2" id="KW-0344">Guanine-nucleotide releasing factor</keyword>